<keyword evidence="3" id="KW-1185">Reference proteome</keyword>
<evidence type="ECO:0000313" key="3">
    <source>
        <dbReference type="Proteomes" id="UP000596660"/>
    </source>
</evidence>
<dbReference type="PANTHER" id="PTHR47723">
    <property type="entry name" value="OS05G0353850 PROTEIN"/>
    <property type="match status" value="1"/>
</dbReference>
<proteinExistence type="predicted"/>
<evidence type="ECO:0000259" key="1">
    <source>
        <dbReference type="Pfam" id="PF13456"/>
    </source>
</evidence>
<sequence length="355" mass="39544">MVQALLCTQDWLRAKEVPIVDVEENLKELEEIEKEVQRGESNDVDDEVVFPKCLGGVLLALDYFLLAGDHFIQGYSIFDLGLSSKFDPQFLSPQVLSLYLRFQSLSLVFTSDFSPQGRIVAHGFLGFWANSMIPSLGCTVEQSLREFERQNKPLFLQLKENFMAKEEIEKKMELCERVQAQLGRDVGGKSKHDIWRYRGSEVSYGCSNGSSKFMIGRRRMEQGLLVSSSSWQPPRTGRVRVNTDAAILRGVGAGLGAAIRGAEGELIVVAVCRVKHEGLVAMAEAVAPGIGVLLACQLGFENIELECDALEVVKAICSRMKWRALYDMIIEDMCLLESSFTSVIMSKGVVMMLHT</sequence>
<dbReference type="InterPro" id="IPR053151">
    <property type="entry name" value="RNase_H-like"/>
</dbReference>
<dbReference type="Pfam" id="PF13456">
    <property type="entry name" value="RVT_3"/>
    <property type="match status" value="1"/>
</dbReference>
<dbReference type="GO" id="GO:0003676">
    <property type="term" value="F:nucleic acid binding"/>
    <property type="evidence" value="ECO:0007669"/>
    <property type="project" value="InterPro"/>
</dbReference>
<dbReference type="Proteomes" id="UP000596660">
    <property type="component" value="Unplaced"/>
</dbReference>
<dbReference type="Gramene" id="AUR62014904-RA">
    <property type="protein sequence ID" value="AUR62014904-RA:cds"/>
    <property type="gene ID" value="AUR62014904"/>
</dbReference>
<dbReference type="InterPro" id="IPR002156">
    <property type="entry name" value="RNaseH_domain"/>
</dbReference>
<organism evidence="2 3">
    <name type="scientific">Chenopodium quinoa</name>
    <name type="common">Quinoa</name>
    <dbReference type="NCBI Taxonomy" id="63459"/>
    <lineage>
        <taxon>Eukaryota</taxon>
        <taxon>Viridiplantae</taxon>
        <taxon>Streptophyta</taxon>
        <taxon>Embryophyta</taxon>
        <taxon>Tracheophyta</taxon>
        <taxon>Spermatophyta</taxon>
        <taxon>Magnoliopsida</taxon>
        <taxon>eudicotyledons</taxon>
        <taxon>Gunneridae</taxon>
        <taxon>Pentapetalae</taxon>
        <taxon>Caryophyllales</taxon>
        <taxon>Chenopodiaceae</taxon>
        <taxon>Chenopodioideae</taxon>
        <taxon>Atripliceae</taxon>
        <taxon>Chenopodium</taxon>
    </lineage>
</organism>
<reference evidence="2" key="2">
    <citation type="submission" date="2021-03" db="UniProtKB">
        <authorList>
            <consortium name="EnsemblPlants"/>
        </authorList>
    </citation>
    <scope>IDENTIFICATION</scope>
</reference>
<reference evidence="2" key="1">
    <citation type="journal article" date="2017" name="Nature">
        <title>The genome of Chenopodium quinoa.</title>
        <authorList>
            <person name="Jarvis D.E."/>
            <person name="Ho Y.S."/>
            <person name="Lightfoot D.J."/>
            <person name="Schmoeckel S.M."/>
            <person name="Li B."/>
            <person name="Borm T.J.A."/>
            <person name="Ohyanagi H."/>
            <person name="Mineta K."/>
            <person name="Michell C.T."/>
            <person name="Saber N."/>
            <person name="Kharbatia N.M."/>
            <person name="Rupper R.R."/>
            <person name="Sharp A.R."/>
            <person name="Dally N."/>
            <person name="Boughton B.A."/>
            <person name="Woo Y.H."/>
            <person name="Gao G."/>
            <person name="Schijlen E.G.W.M."/>
            <person name="Guo X."/>
            <person name="Momin A.A."/>
            <person name="Negrao S."/>
            <person name="Al-Babili S."/>
            <person name="Gehring C."/>
            <person name="Roessner U."/>
            <person name="Jung C."/>
            <person name="Murphy K."/>
            <person name="Arold S.T."/>
            <person name="Gojobori T."/>
            <person name="van der Linden C.G."/>
            <person name="van Loo E.N."/>
            <person name="Jellen E.N."/>
            <person name="Maughan P.J."/>
            <person name="Tester M."/>
        </authorList>
    </citation>
    <scope>NUCLEOTIDE SEQUENCE [LARGE SCALE GENOMIC DNA]</scope>
    <source>
        <strain evidence="2">cv. PI 614886</strain>
    </source>
</reference>
<feature type="domain" description="RNase H type-1" evidence="1">
    <location>
        <begin position="253"/>
        <end position="344"/>
    </location>
</feature>
<accession>A0A803LLQ7</accession>
<dbReference type="AlphaFoldDB" id="A0A803LLQ7"/>
<protein>
    <recommendedName>
        <fullName evidence="1">RNase H type-1 domain-containing protein</fullName>
    </recommendedName>
</protein>
<evidence type="ECO:0000313" key="2">
    <source>
        <dbReference type="EnsemblPlants" id="AUR62014904-RA:cds"/>
    </source>
</evidence>
<dbReference type="PANTHER" id="PTHR47723:SF19">
    <property type="entry name" value="POLYNUCLEOTIDYL TRANSFERASE, RIBONUCLEASE H-LIKE SUPERFAMILY PROTEIN"/>
    <property type="match status" value="1"/>
</dbReference>
<dbReference type="EnsemblPlants" id="AUR62014904-RA">
    <property type="protein sequence ID" value="AUR62014904-RA:cds"/>
    <property type="gene ID" value="AUR62014904"/>
</dbReference>
<dbReference type="GO" id="GO:0004523">
    <property type="term" value="F:RNA-DNA hybrid ribonuclease activity"/>
    <property type="evidence" value="ECO:0007669"/>
    <property type="project" value="InterPro"/>
</dbReference>
<dbReference type="InterPro" id="IPR044730">
    <property type="entry name" value="RNase_H-like_dom_plant"/>
</dbReference>
<name>A0A803LLQ7_CHEQI</name>
<dbReference type="CDD" id="cd06222">
    <property type="entry name" value="RNase_H_like"/>
    <property type="match status" value="1"/>
</dbReference>